<evidence type="ECO:0000256" key="1">
    <source>
        <dbReference type="SAM" id="MobiDB-lite"/>
    </source>
</evidence>
<reference evidence="2 3" key="1">
    <citation type="journal article" date="2023" name="Arcadia Sci">
        <title>De novo assembly of a long-read Amblyomma americanum tick genome.</title>
        <authorList>
            <person name="Chou S."/>
            <person name="Poskanzer K.E."/>
            <person name="Rollins M."/>
            <person name="Thuy-Boun P.S."/>
        </authorList>
    </citation>
    <scope>NUCLEOTIDE SEQUENCE [LARGE SCALE GENOMIC DNA]</scope>
    <source>
        <strain evidence="2">F_SG_1</strain>
        <tissue evidence="2">Salivary glands</tissue>
    </source>
</reference>
<sequence length="197" mass="21112">MDQPVQSQPSAPLAPQAPTLQTPASEAGAQHDIPNQGKAEENKDVHENVEISSTMSESTQESLSDSSTSSTSSSLFQSNVSLDSPEWLVPPKKKRAAASAPAAGAVIAPTTQMVRWLGGRTMALRSWFPGGITRLLAGRDDREKSRNGTPRHRTQQSGDTEQGDESSPSPLFENVPWRSSLPLQTLMVLLGGLALVW</sequence>
<feature type="compositionally biased region" description="Low complexity" evidence="1">
    <location>
        <begin position="56"/>
        <end position="77"/>
    </location>
</feature>
<keyword evidence="3" id="KW-1185">Reference proteome</keyword>
<feature type="region of interest" description="Disordered" evidence="1">
    <location>
        <begin position="1"/>
        <end position="77"/>
    </location>
</feature>
<accession>A0AAQ4E6K9</accession>
<feature type="compositionally biased region" description="Polar residues" evidence="1">
    <location>
        <begin position="155"/>
        <end position="169"/>
    </location>
</feature>
<protein>
    <submittedName>
        <fullName evidence="2">Uncharacterized protein</fullName>
    </submittedName>
</protein>
<dbReference type="AlphaFoldDB" id="A0AAQ4E6K9"/>
<organism evidence="2 3">
    <name type="scientific">Amblyomma americanum</name>
    <name type="common">Lone star tick</name>
    <dbReference type="NCBI Taxonomy" id="6943"/>
    <lineage>
        <taxon>Eukaryota</taxon>
        <taxon>Metazoa</taxon>
        <taxon>Ecdysozoa</taxon>
        <taxon>Arthropoda</taxon>
        <taxon>Chelicerata</taxon>
        <taxon>Arachnida</taxon>
        <taxon>Acari</taxon>
        <taxon>Parasitiformes</taxon>
        <taxon>Ixodida</taxon>
        <taxon>Ixodoidea</taxon>
        <taxon>Ixodidae</taxon>
        <taxon>Amblyomminae</taxon>
        <taxon>Amblyomma</taxon>
    </lineage>
</organism>
<feature type="compositionally biased region" description="Basic and acidic residues" evidence="1">
    <location>
        <begin position="38"/>
        <end position="49"/>
    </location>
</feature>
<evidence type="ECO:0000313" key="3">
    <source>
        <dbReference type="Proteomes" id="UP001321473"/>
    </source>
</evidence>
<comment type="caution">
    <text evidence="2">The sequence shown here is derived from an EMBL/GenBank/DDBJ whole genome shotgun (WGS) entry which is preliminary data.</text>
</comment>
<proteinExistence type="predicted"/>
<feature type="compositionally biased region" description="Low complexity" evidence="1">
    <location>
        <begin position="1"/>
        <end position="25"/>
    </location>
</feature>
<dbReference type="EMBL" id="JARKHS020021285">
    <property type="protein sequence ID" value="KAK8770339.1"/>
    <property type="molecule type" value="Genomic_DNA"/>
</dbReference>
<feature type="region of interest" description="Disordered" evidence="1">
    <location>
        <begin position="138"/>
        <end position="174"/>
    </location>
</feature>
<name>A0AAQ4E6K9_AMBAM</name>
<dbReference type="Proteomes" id="UP001321473">
    <property type="component" value="Unassembled WGS sequence"/>
</dbReference>
<evidence type="ECO:0000313" key="2">
    <source>
        <dbReference type="EMBL" id="KAK8770339.1"/>
    </source>
</evidence>
<gene>
    <name evidence="2" type="ORF">V5799_013196</name>
</gene>